<evidence type="ECO:0000313" key="2">
    <source>
        <dbReference type="EMBL" id="KAL0480803.1"/>
    </source>
</evidence>
<sequence>MAYIQFVFPPSDVIIANWEQQKEYKSINFRGRGMNDAAFSYLHQIIIKAANNQKRRIDLSNNALTNLSVTNIIDLSKRNFTKIYIEGNLFKLENLDEKTREYLIGCMRDNSDVGETHLHASIVRIGNLSEQEEGLALSAHKKANFLEKQIAQTSKDVSELTKAVDKLTKNVSGHQKNFDKWYKVIESKIIVTLLDHLSGFRTLNYEEMREAGLEFHETDVLLISEDGETIIIGEVKHEIVDLAYKQLFIRRAAIRALLDDEEERPAILKNAKDIICAIGAEIASVQHIQKCQEKRIMLVIPSGERYKVMRYDKQ</sequence>
<feature type="coiled-coil region" evidence="1">
    <location>
        <begin position="143"/>
        <end position="177"/>
    </location>
</feature>
<proteinExistence type="predicted"/>
<organism evidence="2 3">
    <name type="scientific">Acrasis kona</name>
    <dbReference type="NCBI Taxonomy" id="1008807"/>
    <lineage>
        <taxon>Eukaryota</taxon>
        <taxon>Discoba</taxon>
        <taxon>Heterolobosea</taxon>
        <taxon>Tetramitia</taxon>
        <taxon>Eutetramitia</taxon>
        <taxon>Acrasidae</taxon>
        <taxon>Acrasis</taxon>
    </lineage>
</organism>
<reference evidence="2 3" key="1">
    <citation type="submission" date="2024-03" db="EMBL/GenBank/DDBJ databases">
        <title>The Acrasis kona genome and developmental transcriptomes reveal deep origins of eukaryotic multicellular pathways.</title>
        <authorList>
            <person name="Sheikh S."/>
            <person name="Fu C.-J."/>
            <person name="Brown M.W."/>
            <person name="Baldauf S.L."/>
        </authorList>
    </citation>
    <scope>NUCLEOTIDE SEQUENCE [LARGE SCALE GENOMIC DNA]</scope>
    <source>
        <strain evidence="2 3">ATCC MYA-3509</strain>
    </source>
</reference>
<gene>
    <name evidence="2" type="ORF">AKO1_006964</name>
</gene>
<accession>A0AAW2YVD2</accession>
<comment type="caution">
    <text evidence="2">The sequence shown here is derived from an EMBL/GenBank/DDBJ whole genome shotgun (WGS) entry which is preliminary data.</text>
</comment>
<dbReference type="EMBL" id="JAOPGA020000687">
    <property type="protein sequence ID" value="KAL0480803.1"/>
    <property type="molecule type" value="Genomic_DNA"/>
</dbReference>
<protein>
    <submittedName>
        <fullName evidence="2">Uncharacterized protein</fullName>
    </submittedName>
</protein>
<evidence type="ECO:0000256" key="1">
    <source>
        <dbReference type="SAM" id="Coils"/>
    </source>
</evidence>
<keyword evidence="1" id="KW-0175">Coiled coil</keyword>
<dbReference type="AlphaFoldDB" id="A0AAW2YVD2"/>
<name>A0AAW2YVD2_9EUKA</name>
<evidence type="ECO:0000313" key="3">
    <source>
        <dbReference type="Proteomes" id="UP001431209"/>
    </source>
</evidence>
<dbReference type="Proteomes" id="UP001431209">
    <property type="component" value="Unassembled WGS sequence"/>
</dbReference>
<keyword evidence="3" id="KW-1185">Reference proteome</keyword>